<dbReference type="EMBL" id="HBUF01313564">
    <property type="protein sequence ID" value="CAG6693571.1"/>
    <property type="molecule type" value="Transcribed_RNA"/>
</dbReference>
<organism evidence="1">
    <name type="scientific">Cacopsylla melanoneura</name>
    <dbReference type="NCBI Taxonomy" id="428564"/>
    <lineage>
        <taxon>Eukaryota</taxon>
        <taxon>Metazoa</taxon>
        <taxon>Ecdysozoa</taxon>
        <taxon>Arthropoda</taxon>
        <taxon>Hexapoda</taxon>
        <taxon>Insecta</taxon>
        <taxon>Pterygota</taxon>
        <taxon>Neoptera</taxon>
        <taxon>Paraneoptera</taxon>
        <taxon>Hemiptera</taxon>
        <taxon>Sternorrhyncha</taxon>
        <taxon>Psylloidea</taxon>
        <taxon>Psyllidae</taxon>
        <taxon>Psyllinae</taxon>
        <taxon>Cacopsylla</taxon>
    </lineage>
</organism>
<accession>A0A8D8XDW2</accession>
<sequence length="117" mass="12647">MIWDATCVDTLAISYISKTSQTCGAAAEDASVRKRKKYEGLSAQNFIFNPLAFETLGPWAKDTKDVLGTIGDRLISCSGNPRASSYLRQRVAIAIQRGNAASMLGTLPQGEEFEGLD</sequence>
<dbReference type="EMBL" id="HBUF01313562">
    <property type="protein sequence ID" value="CAG6693569.1"/>
    <property type="molecule type" value="Transcribed_RNA"/>
</dbReference>
<name>A0A8D8XDW2_9HEMI</name>
<protein>
    <submittedName>
        <fullName evidence="1">Uncharacterized protein</fullName>
    </submittedName>
</protein>
<evidence type="ECO:0000313" key="1">
    <source>
        <dbReference type="EMBL" id="CAG6693568.1"/>
    </source>
</evidence>
<dbReference type="AlphaFoldDB" id="A0A8D8XDW2"/>
<dbReference type="EMBL" id="HBUF01313561">
    <property type="protein sequence ID" value="CAG6693568.1"/>
    <property type="molecule type" value="Transcribed_RNA"/>
</dbReference>
<proteinExistence type="predicted"/>
<reference evidence="1" key="1">
    <citation type="submission" date="2021-05" db="EMBL/GenBank/DDBJ databases">
        <authorList>
            <person name="Alioto T."/>
            <person name="Alioto T."/>
            <person name="Gomez Garrido J."/>
        </authorList>
    </citation>
    <scope>NUCLEOTIDE SEQUENCE</scope>
</reference>
<dbReference type="EMBL" id="HBUF01313563">
    <property type="protein sequence ID" value="CAG6693570.1"/>
    <property type="molecule type" value="Transcribed_RNA"/>
</dbReference>